<dbReference type="PROSITE" id="PS51664">
    <property type="entry name" value="YCAO"/>
    <property type="match status" value="1"/>
</dbReference>
<dbReference type="InterPro" id="IPR003776">
    <property type="entry name" value="YcaO-like_dom"/>
</dbReference>
<accession>A0A8J3L298</accession>
<dbReference type="Gene3D" id="3.30.160.660">
    <property type="match status" value="1"/>
</dbReference>
<evidence type="ECO:0000313" key="3">
    <source>
        <dbReference type="EMBL" id="GIG06400.1"/>
    </source>
</evidence>
<feature type="region of interest" description="Disordered" evidence="1">
    <location>
        <begin position="402"/>
        <end position="421"/>
    </location>
</feature>
<dbReference type="RefSeq" id="WP_203692782.1">
    <property type="nucleotide sequence ID" value="NZ_BAAALC010000028.1"/>
</dbReference>
<dbReference type="Gene3D" id="3.30.40.250">
    <property type="match status" value="1"/>
</dbReference>
<dbReference type="PANTHER" id="PTHR37809:SF1">
    <property type="entry name" value="RIBOSOMAL PROTEIN S12 METHYLTHIOTRANSFERASE ACCESSORY FACTOR YCAO"/>
    <property type="match status" value="1"/>
</dbReference>
<comment type="caution">
    <text evidence="3">The sequence shown here is derived from an EMBL/GenBank/DDBJ whole genome shotgun (WGS) entry which is preliminary data.</text>
</comment>
<dbReference type="Proteomes" id="UP000630887">
    <property type="component" value="Unassembled WGS sequence"/>
</dbReference>
<organism evidence="3 4">
    <name type="scientific">Catellatospora coxensis</name>
    <dbReference type="NCBI Taxonomy" id="310354"/>
    <lineage>
        <taxon>Bacteria</taxon>
        <taxon>Bacillati</taxon>
        <taxon>Actinomycetota</taxon>
        <taxon>Actinomycetes</taxon>
        <taxon>Micromonosporales</taxon>
        <taxon>Micromonosporaceae</taxon>
        <taxon>Catellatospora</taxon>
    </lineage>
</organism>
<reference evidence="3 4" key="1">
    <citation type="submission" date="2021-01" db="EMBL/GenBank/DDBJ databases">
        <title>Whole genome shotgun sequence of Catellatospora coxensis NBRC 107359.</title>
        <authorList>
            <person name="Komaki H."/>
            <person name="Tamura T."/>
        </authorList>
    </citation>
    <scope>NUCLEOTIDE SEQUENCE [LARGE SCALE GENOMIC DNA]</scope>
    <source>
        <strain evidence="3 4">NBRC 107359</strain>
    </source>
</reference>
<protein>
    <recommendedName>
        <fullName evidence="2">YcaO domain-containing protein</fullName>
    </recommendedName>
</protein>
<dbReference type="AlphaFoldDB" id="A0A8J3L298"/>
<dbReference type="Pfam" id="PF02624">
    <property type="entry name" value="YcaO"/>
    <property type="match status" value="1"/>
</dbReference>
<evidence type="ECO:0000313" key="4">
    <source>
        <dbReference type="Proteomes" id="UP000630887"/>
    </source>
</evidence>
<proteinExistence type="predicted"/>
<dbReference type="EMBL" id="BONI01000023">
    <property type="protein sequence ID" value="GIG06400.1"/>
    <property type="molecule type" value="Genomic_DNA"/>
</dbReference>
<keyword evidence="4" id="KW-1185">Reference proteome</keyword>
<evidence type="ECO:0000259" key="2">
    <source>
        <dbReference type="PROSITE" id="PS51664"/>
    </source>
</evidence>
<name>A0A8J3L298_9ACTN</name>
<gene>
    <name evidence="3" type="ORF">Cco03nite_31000</name>
</gene>
<dbReference type="InterPro" id="IPR027624">
    <property type="entry name" value="TOMM_cyclo_SagD"/>
</dbReference>
<feature type="domain" description="YcaO" evidence="2">
    <location>
        <begin position="54"/>
        <end position="421"/>
    </location>
</feature>
<dbReference type="NCBIfam" id="TIGR03604">
    <property type="entry name" value="TOMM_cyclo_SagD"/>
    <property type="match status" value="1"/>
</dbReference>
<evidence type="ECO:0000256" key="1">
    <source>
        <dbReference type="SAM" id="MobiDB-lite"/>
    </source>
</evidence>
<dbReference type="PANTHER" id="PTHR37809">
    <property type="entry name" value="RIBOSOMAL PROTEIN S12 METHYLTHIOTRANSFERASE ACCESSORY FACTOR YCAO"/>
    <property type="match status" value="1"/>
</dbReference>
<dbReference type="Gene3D" id="3.30.1330.230">
    <property type="match status" value="1"/>
</dbReference>
<sequence>MSADLASLVSPLGVVSGLRPLLPDRGLDLLSHVVAASGDSHTGHHDGNPQLGTGRGFDAALATTVAIAEAAERYVGSYPEADTVRATAADLPGAVLDLTRLPRCSDAEYAHPGCPVVPADPAAEIRWLRGTDLTTGEPTWVPAVMACYGLHPEPAERFVFQISTGYAVHVEPRRALLGGLLEVIERDAIALTWLRRLRLPLLGPAGSSPAVRYLLDHGRRRFLDNVLFNATTDLGVPTVYVLQRAPHDAQAANLVGAATGRTLADAAEKALIEIANIRQLFPHGTAPVHGDTRFTDIMDGARYMAVAQRAEAFAFLTEDLARRPTSDDCRELPADPAEALAVVLDRLRGIGAQAVCVDRTSAELRRVGLVALTVVVPQLQPMSLAPLAQFRAHPRLAEAPAAMGVPASPEQEQNPWPQPFA</sequence>